<evidence type="ECO:0000313" key="17">
    <source>
        <dbReference type="Proteomes" id="UP000528734"/>
    </source>
</evidence>
<comment type="catalytic activity">
    <reaction evidence="11">
        <text>apo-[peptidyl-carrier protein] + CoA = holo-[peptidyl-carrier protein] + adenosine 3',5'-bisphosphate + H(+)</text>
        <dbReference type="Rhea" id="RHEA:46228"/>
        <dbReference type="Rhea" id="RHEA-COMP:11479"/>
        <dbReference type="Rhea" id="RHEA-COMP:11480"/>
        <dbReference type="ChEBI" id="CHEBI:15378"/>
        <dbReference type="ChEBI" id="CHEBI:29999"/>
        <dbReference type="ChEBI" id="CHEBI:57287"/>
        <dbReference type="ChEBI" id="CHEBI:58343"/>
        <dbReference type="ChEBI" id="CHEBI:64479"/>
    </reaction>
</comment>
<feature type="binding site" evidence="13">
    <location>
        <position position="169"/>
    </location>
    <ligand>
        <name>Mg(2+)</name>
        <dbReference type="ChEBI" id="CHEBI:18420"/>
    </ligand>
</feature>
<comment type="function">
    <text evidence="1">Involved in the biosynthesis of the siderophore enterobactin (enterochelin), which is a macrocyclic trimeric lactone of N-(2,3-dihydroxybenzoyl)-serine. The serine trilactone serves as a scaffolding for the three catechol functionalities that provide hexadentate coordination for the tightly ligated iron(2+) atoms. Plays an essential role in the assembly of the enterobactin by catalyzing the transfer of the 4'-phosphopantetheine (Ppant) moiety from coenzyme A to the apo-domains of both EntB (ArCP domain) and EntF (PCP domain) to yield their holo-forms which make them competent for the activation of 2,3-dihydroxybenzoate (DHB) and L-serine, respectively.</text>
</comment>
<dbReference type="EMBL" id="JAAVLW010000010">
    <property type="protein sequence ID" value="NOJ50125.1"/>
    <property type="molecule type" value="Genomic_DNA"/>
</dbReference>
<dbReference type="PRINTS" id="PR01399">
    <property type="entry name" value="ENTSNTHTASED"/>
</dbReference>
<feature type="binding site" evidence="12">
    <location>
        <position position="101"/>
    </location>
    <ligand>
        <name>CoA</name>
        <dbReference type="ChEBI" id="CHEBI:57287"/>
    </ligand>
</feature>
<feature type="binding site" evidence="12">
    <location>
        <begin position="145"/>
        <end position="146"/>
    </location>
    <ligand>
        <name>CoA</name>
        <dbReference type="ChEBI" id="CHEBI:57287"/>
    </ligand>
</feature>
<dbReference type="InterPro" id="IPR037143">
    <property type="entry name" value="4-PPantetheinyl_Trfase_dom_sf"/>
</dbReference>
<evidence type="ECO:0000256" key="10">
    <source>
        <dbReference type="ARBA" id="ARBA00049176"/>
    </source>
</evidence>
<accession>A0A7Y4H9G8</accession>
<dbReference type="GO" id="GO:0008897">
    <property type="term" value="F:holo-[acyl-carrier-protein] synthase activity"/>
    <property type="evidence" value="ECO:0007669"/>
    <property type="project" value="InterPro"/>
</dbReference>
<dbReference type="GO" id="GO:0000287">
    <property type="term" value="F:magnesium ion binding"/>
    <property type="evidence" value="ECO:0007669"/>
    <property type="project" value="InterPro"/>
</dbReference>
<dbReference type="Pfam" id="PF01648">
    <property type="entry name" value="ACPS"/>
    <property type="match status" value="1"/>
</dbReference>
<keyword evidence="17" id="KW-1185">Reference proteome</keyword>
<evidence type="ECO:0000256" key="3">
    <source>
        <dbReference type="ARBA" id="ARBA00008342"/>
    </source>
</evidence>
<dbReference type="GO" id="GO:0005886">
    <property type="term" value="C:plasma membrane"/>
    <property type="evidence" value="ECO:0007669"/>
    <property type="project" value="TreeGrafter"/>
</dbReference>
<evidence type="ECO:0000256" key="8">
    <source>
        <dbReference type="ARBA" id="ARBA00029894"/>
    </source>
</evidence>
<name>A0A7Y4H9G8_9BRAD</name>
<evidence type="ECO:0000256" key="4">
    <source>
        <dbReference type="ARBA" id="ARBA00011503"/>
    </source>
</evidence>
<evidence type="ECO:0000313" key="16">
    <source>
        <dbReference type="EMBL" id="NOJ50125.1"/>
    </source>
</evidence>
<evidence type="ECO:0000256" key="6">
    <source>
        <dbReference type="ARBA" id="ARBA00022679"/>
    </source>
</evidence>
<evidence type="ECO:0000256" key="5">
    <source>
        <dbReference type="ARBA" id="ARBA00019087"/>
    </source>
</evidence>
<feature type="domain" description="4'-phosphopantetheinyl transferase" evidence="14">
    <location>
        <begin position="164"/>
        <end position="235"/>
    </location>
</feature>
<evidence type="ECO:0000256" key="12">
    <source>
        <dbReference type="PIRSR" id="PIRSR603542-1"/>
    </source>
</evidence>
<comment type="cofactor">
    <cofactor evidence="13">
        <name>Mg(2+)</name>
        <dbReference type="ChEBI" id="CHEBI:18420"/>
    </cofactor>
</comment>
<evidence type="ECO:0000259" key="15">
    <source>
        <dbReference type="Pfam" id="PF17837"/>
    </source>
</evidence>
<protein>
    <recommendedName>
        <fullName evidence="5">Enterobactin synthase component D</fullName>
    </recommendedName>
    <alternativeName>
        <fullName evidence="8">4'-phosphopantetheinyl transferase EntD</fullName>
    </alternativeName>
    <alternativeName>
        <fullName evidence="9">Enterochelin synthase D</fullName>
    </alternativeName>
</protein>
<keyword evidence="13" id="KW-0479">Metal-binding</keyword>
<feature type="binding site" evidence="12">
    <location>
        <position position="109"/>
    </location>
    <ligand>
        <name>CoA</name>
        <dbReference type="ChEBI" id="CHEBI:57287"/>
    </ligand>
</feature>
<comment type="similarity">
    <text evidence="3">Belongs to the P-Pant transferase superfamily. EntD family.</text>
</comment>
<evidence type="ECO:0000256" key="2">
    <source>
        <dbReference type="ARBA" id="ARBA00004993"/>
    </source>
</evidence>
<dbReference type="InterPro" id="IPR041354">
    <property type="entry name" value="4PPT_N"/>
</dbReference>
<dbReference type="UniPathway" id="UPA00017"/>
<proteinExistence type="inferred from homology"/>
<comment type="subunit">
    <text evidence="4">EntB, EntD, EntE, and EntF form a multienzyme complex called enterobactin synthase.</text>
</comment>
<feature type="binding site" evidence="12">
    <location>
        <position position="222"/>
    </location>
    <ligand>
        <name>CoA</name>
        <dbReference type="ChEBI" id="CHEBI:57287"/>
    </ligand>
</feature>
<gene>
    <name evidence="16" type="ORF">HCN50_28420</name>
</gene>
<dbReference type="InterPro" id="IPR008278">
    <property type="entry name" value="4-PPantetheinyl_Trfase_dom"/>
</dbReference>
<dbReference type="RefSeq" id="WP_171713179.1">
    <property type="nucleotide sequence ID" value="NZ_JAAVLW010000010.1"/>
</dbReference>
<keyword evidence="6 16" id="KW-0808">Transferase</keyword>
<dbReference type="AlphaFoldDB" id="A0A7Y4H9G8"/>
<feature type="binding site" evidence="12">
    <location>
        <position position="212"/>
    </location>
    <ligand>
        <name>CoA</name>
        <dbReference type="ChEBI" id="CHEBI:57287"/>
    </ligand>
</feature>
<sequence>MRPILPSKYRASQSMTSSRTLRALSGLRSQVSNRKASADLQLHTFPEQRFAQSMKTLTTLGAAIGAALAHDISFSGGSIYDPFPLPFPAEDDMLGNVSLRRRREFAWGRHHAHEALRKLGFAPVPILSRVDRAPLWPSGVVGSISHSSSDCGAVVGSSKNVLALGLDIEDQEPLEPDLLPFVCTCEEIERKEWSSSRFGPKLLFAIKEAVYKSYAPATGEFLDFQDVSVRTNDQCGVFEAEIVNPEKPTSFGSRTIKGIYRPFVGGILALAVRFRGA</sequence>
<comment type="catalytic activity">
    <reaction evidence="10">
        <text>apo-[aryl-carrier protein] + CoA = holo-[aryl-carrier protein] + adenosine 3',5'-bisphosphate + H(+)</text>
        <dbReference type="Rhea" id="RHEA:48404"/>
        <dbReference type="Rhea" id="RHEA-COMP:15903"/>
        <dbReference type="Rhea" id="RHEA-COMP:17557"/>
        <dbReference type="ChEBI" id="CHEBI:15378"/>
        <dbReference type="ChEBI" id="CHEBI:29999"/>
        <dbReference type="ChEBI" id="CHEBI:57287"/>
        <dbReference type="ChEBI" id="CHEBI:58343"/>
        <dbReference type="ChEBI" id="CHEBI:64479"/>
    </reaction>
</comment>
<evidence type="ECO:0000256" key="1">
    <source>
        <dbReference type="ARBA" id="ARBA00003937"/>
    </source>
</evidence>
<dbReference type="PANTHER" id="PTHR38096:SF1">
    <property type="entry name" value="ENTEROBACTIN SYNTHASE COMPONENT D"/>
    <property type="match status" value="1"/>
</dbReference>
<comment type="caution">
    <text evidence="16">The sequence shown here is derived from an EMBL/GenBank/DDBJ whole genome shotgun (WGS) entry which is preliminary data.</text>
</comment>
<keyword evidence="13" id="KW-0460">Magnesium</keyword>
<dbReference type="SUPFAM" id="SSF56214">
    <property type="entry name" value="4'-phosphopantetheinyl transferase"/>
    <property type="match status" value="1"/>
</dbReference>
<dbReference type="InterPro" id="IPR003542">
    <property type="entry name" value="Enbac_synth_compD-like"/>
</dbReference>
<evidence type="ECO:0000256" key="11">
    <source>
        <dbReference type="ARBA" id="ARBA00049191"/>
    </source>
</evidence>
<evidence type="ECO:0000256" key="13">
    <source>
        <dbReference type="PIRSR" id="PIRSR603542-2"/>
    </source>
</evidence>
<dbReference type="PANTHER" id="PTHR38096">
    <property type="entry name" value="ENTEROBACTIN SYNTHASE COMPONENT D"/>
    <property type="match status" value="1"/>
</dbReference>
<dbReference type="Pfam" id="PF17837">
    <property type="entry name" value="4PPT_N"/>
    <property type="match status" value="1"/>
</dbReference>
<feature type="binding site" evidence="12">
    <location>
        <position position="208"/>
    </location>
    <ligand>
        <name>CoA</name>
        <dbReference type="ChEBI" id="CHEBI:57287"/>
    </ligand>
</feature>
<dbReference type="GO" id="GO:0009366">
    <property type="term" value="C:enterobactin synthetase complex"/>
    <property type="evidence" value="ECO:0007669"/>
    <property type="project" value="InterPro"/>
</dbReference>
<keyword evidence="7" id="KW-0259">Enterobactin biosynthesis</keyword>
<feature type="binding site" evidence="12">
    <location>
        <position position="167"/>
    </location>
    <ligand>
        <name>CoA</name>
        <dbReference type="ChEBI" id="CHEBI:57287"/>
    </ligand>
</feature>
<feature type="binding site" evidence="13">
    <location>
        <position position="168"/>
    </location>
    <ligand>
        <name>Mg(2+)</name>
        <dbReference type="ChEBI" id="CHEBI:18420"/>
    </ligand>
</feature>
<evidence type="ECO:0000256" key="9">
    <source>
        <dbReference type="ARBA" id="ARBA00031996"/>
    </source>
</evidence>
<feature type="domain" description="4'-phosphopantetheinyl transferase N-terminal" evidence="15">
    <location>
        <begin position="96"/>
        <end position="155"/>
    </location>
</feature>
<evidence type="ECO:0000259" key="14">
    <source>
        <dbReference type="Pfam" id="PF01648"/>
    </source>
</evidence>
<dbReference type="GO" id="GO:0009239">
    <property type="term" value="P:enterobactin biosynthetic process"/>
    <property type="evidence" value="ECO:0007669"/>
    <property type="project" value="UniProtKB-UniPathway"/>
</dbReference>
<feature type="binding site" evidence="13">
    <location>
        <position position="167"/>
    </location>
    <ligand>
        <name>Mg(2+)</name>
        <dbReference type="ChEBI" id="CHEBI:18420"/>
    </ligand>
</feature>
<organism evidence="16 17">
    <name type="scientific">Bradyrhizobium archetypum</name>
    <dbReference type="NCBI Taxonomy" id="2721160"/>
    <lineage>
        <taxon>Bacteria</taxon>
        <taxon>Pseudomonadati</taxon>
        <taxon>Pseudomonadota</taxon>
        <taxon>Alphaproteobacteria</taxon>
        <taxon>Hyphomicrobiales</taxon>
        <taxon>Nitrobacteraceae</taxon>
        <taxon>Bradyrhizobium</taxon>
    </lineage>
</organism>
<dbReference type="Proteomes" id="UP000528734">
    <property type="component" value="Unassembled WGS sequence"/>
</dbReference>
<comment type="pathway">
    <text evidence="2">Siderophore biosynthesis; enterobactin biosynthesis.</text>
</comment>
<reference evidence="16 17" key="1">
    <citation type="submission" date="2020-03" db="EMBL/GenBank/DDBJ databases">
        <title>Bradyrhizobium diversity isolated from nodules of Muelleranthus trifoliolatus.</title>
        <authorList>
            <person name="Klepa M."/>
            <person name="Helene L."/>
            <person name="Hungria M."/>
        </authorList>
    </citation>
    <scope>NUCLEOTIDE SEQUENCE [LARGE SCALE GENOMIC DNA]</scope>
    <source>
        <strain evidence="16 17">WSM 1744</strain>
    </source>
</reference>
<evidence type="ECO:0000256" key="7">
    <source>
        <dbReference type="ARBA" id="ARBA00023191"/>
    </source>
</evidence>